<dbReference type="Proteomes" id="UP000008225">
    <property type="component" value="Chromosome 2"/>
</dbReference>
<sequence length="129" mass="15195">PRVITCLGLPKFWDYRSEPPCPAYTTWSLTGREVQKYIDFVIFLVSPVLPKIKTNLFFFFETESCFVTRRQAGVQWRNLCSLQPLPPRVKQLSCLSLLSSWDYRRMTPCPANFLYFSRDRVSLCWPGWS</sequence>
<name>A0A8I3W2R9_CALJA</name>
<organism evidence="1 2">
    <name type="scientific">Callithrix jacchus</name>
    <name type="common">White-tufted-ear marmoset</name>
    <name type="synonym">Simia Jacchus</name>
    <dbReference type="NCBI Taxonomy" id="9483"/>
    <lineage>
        <taxon>Eukaryota</taxon>
        <taxon>Metazoa</taxon>
        <taxon>Chordata</taxon>
        <taxon>Craniata</taxon>
        <taxon>Vertebrata</taxon>
        <taxon>Euteleostomi</taxon>
        <taxon>Mammalia</taxon>
        <taxon>Eutheria</taxon>
        <taxon>Euarchontoglires</taxon>
        <taxon>Primates</taxon>
        <taxon>Haplorrhini</taxon>
        <taxon>Platyrrhini</taxon>
        <taxon>Cebidae</taxon>
        <taxon>Callitrichinae</taxon>
        <taxon>Callithrix</taxon>
        <taxon>Callithrix</taxon>
    </lineage>
</organism>
<evidence type="ECO:0000313" key="2">
    <source>
        <dbReference type="Proteomes" id="UP000008225"/>
    </source>
</evidence>
<dbReference type="AlphaFoldDB" id="A0A8I3W2R9"/>
<reference evidence="1" key="3">
    <citation type="submission" date="2025-09" db="UniProtKB">
        <authorList>
            <consortium name="Ensembl"/>
        </authorList>
    </citation>
    <scope>IDENTIFICATION</scope>
</reference>
<dbReference type="PANTHER" id="PTHR46254">
    <property type="entry name" value="PROTEIN GVQW1-RELATED"/>
    <property type="match status" value="1"/>
</dbReference>
<proteinExistence type="predicted"/>
<reference evidence="1 2" key="1">
    <citation type="submission" date="2009-03" db="EMBL/GenBank/DDBJ databases">
        <authorList>
            <person name="Warren W."/>
            <person name="Ye L."/>
            <person name="Minx P."/>
            <person name="Worley K."/>
            <person name="Gibbs R."/>
            <person name="Wilson R.K."/>
        </authorList>
    </citation>
    <scope>NUCLEOTIDE SEQUENCE [LARGE SCALE GENOMIC DNA]</scope>
</reference>
<dbReference type="Ensembl" id="ENSCJAT00000119952.1">
    <property type="protein sequence ID" value="ENSCJAP00000085346.1"/>
    <property type="gene ID" value="ENSCJAG00000074213.1"/>
</dbReference>
<reference evidence="1" key="2">
    <citation type="submission" date="2025-08" db="UniProtKB">
        <authorList>
            <consortium name="Ensembl"/>
        </authorList>
    </citation>
    <scope>IDENTIFICATION</scope>
</reference>
<accession>A0A8I3W2R9</accession>
<evidence type="ECO:0000313" key="1">
    <source>
        <dbReference type="Ensembl" id="ENSCJAP00000085346.1"/>
    </source>
</evidence>
<dbReference type="PANTHER" id="PTHR46254:SF11">
    <property type="entry name" value="SECRETED PROTEIN"/>
    <property type="match status" value="1"/>
</dbReference>
<dbReference type="GeneTree" id="ENSGT00940000161627"/>
<protein>
    <submittedName>
        <fullName evidence="1">Uncharacterized protein</fullName>
    </submittedName>
</protein>
<keyword evidence="2" id="KW-1185">Reference proteome</keyword>